<accession>A0A9P6MBS5</accession>
<evidence type="ECO:0000313" key="6">
    <source>
        <dbReference type="EMBL" id="KAF9988461.1"/>
    </source>
</evidence>
<dbReference type="InterPro" id="IPR012678">
    <property type="entry name" value="Ribosomal_uL23/eL15/eS24_sf"/>
</dbReference>
<evidence type="ECO:0000256" key="3">
    <source>
        <dbReference type="ARBA" id="ARBA00023274"/>
    </source>
</evidence>
<comment type="similarity">
    <text evidence="1">Belongs to the universal ribosomal protein uL23 family.</text>
</comment>
<dbReference type="PANTHER" id="PTHR12059">
    <property type="entry name" value="RIBOSOMAL PROTEIN L23-RELATED"/>
    <property type="match status" value="1"/>
</dbReference>
<protein>
    <recommendedName>
        <fullName evidence="4">Large ribosomal subunit protein uL23m</fullName>
    </recommendedName>
</protein>
<dbReference type="InterPro" id="IPR012677">
    <property type="entry name" value="Nucleotide-bd_a/b_plait_sf"/>
</dbReference>
<dbReference type="GO" id="GO:0005762">
    <property type="term" value="C:mitochondrial large ribosomal subunit"/>
    <property type="evidence" value="ECO:0007669"/>
    <property type="project" value="TreeGrafter"/>
</dbReference>
<feature type="compositionally biased region" description="Basic residues" evidence="5">
    <location>
        <begin position="150"/>
        <end position="160"/>
    </location>
</feature>
<name>A0A9P6MBS5_9FUNG</name>
<keyword evidence="2" id="KW-0689">Ribosomal protein</keyword>
<evidence type="ECO:0000313" key="7">
    <source>
        <dbReference type="Proteomes" id="UP000749646"/>
    </source>
</evidence>
<dbReference type="OrthoDB" id="275582at2759"/>
<dbReference type="EMBL" id="JAAAHW010003126">
    <property type="protein sequence ID" value="KAF9988461.1"/>
    <property type="molecule type" value="Genomic_DNA"/>
</dbReference>
<dbReference type="AlphaFoldDB" id="A0A9P6MBS5"/>
<sequence>MPLLKEGLKKLYFPSTVIRLVRNGPNIPEISNSLTFRVPPSMNKFDIKSYLSNIYKINVLTVRTSNMPVKIAGSGGNTVLKRQKFKKAIVTIDHEFKWPDAPDSAKFGIQEAANQRSRIMSRLKGWRIRSSHASQEAKKVEVDGETPKGTLRKNIKTSDG</sequence>
<dbReference type="InterPro" id="IPR013025">
    <property type="entry name" value="Ribosomal_uL23-like"/>
</dbReference>
<evidence type="ECO:0000256" key="5">
    <source>
        <dbReference type="SAM" id="MobiDB-lite"/>
    </source>
</evidence>
<dbReference type="Pfam" id="PF00276">
    <property type="entry name" value="Ribosomal_L23"/>
    <property type="match status" value="1"/>
</dbReference>
<reference evidence="6" key="1">
    <citation type="journal article" date="2020" name="Fungal Divers.">
        <title>Resolving the Mortierellaceae phylogeny through synthesis of multi-gene phylogenetics and phylogenomics.</title>
        <authorList>
            <person name="Vandepol N."/>
            <person name="Liber J."/>
            <person name="Desiro A."/>
            <person name="Na H."/>
            <person name="Kennedy M."/>
            <person name="Barry K."/>
            <person name="Grigoriev I.V."/>
            <person name="Miller A.N."/>
            <person name="O'Donnell K."/>
            <person name="Stajich J.E."/>
            <person name="Bonito G."/>
        </authorList>
    </citation>
    <scope>NUCLEOTIDE SEQUENCE</scope>
    <source>
        <strain evidence="6">MES-2147</strain>
    </source>
</reference>
<comment type="caution">
    <text evidence="6">The sequence shown here is derived from an EMBL/GenBank/DDBJ whole genome shotgun (WGS) entry which is preliminary data.</text>
</comment>
<keyword evidence="3" id="KW-0687">Ribonucleoprotein</keyword>
<dbReference type="GO" id="GO:0003735">
    <property type="term" value="F:structural constituent of ribosome"/>
    <property type="evidence" value="ECO:0007669"/>
    <property type="project" value="InterPro"/>
</dbReference>
<dbReference type="Gene3D" id="3.30.70.330">
    <property type="match status" value="1"/>
</dbReference>
<gene>
    <name evidence="6" type="ORF">BGZ65_003909</name>
</gene>
<evidence type="ECO:0000256" key="1">
    <source>
        <dbReference type="ARBA" id="ARBA00006700"/>
    </source>
</evidence>
<evidence type="ECO:0000256" key="2">
    <source>
        <dbReference type="ARBA" id="ARBA00022980"/>
    </source>
</evidence>
<proteinExistence type="inferred from homology"/>
<organism evidence="6 7">
    <name type="scientific">Modicella reniformis</name>
    <dbReference type="NCBI Taxonomy" id="1440133"/>
    <lineage>
        <taxon>Eukaryota</taxon>
        <taxon>Fungi</taxon>
        <taxon>Fungi incertae sedis</taxon>
        <taxon>Mucoromycota</taxon>
        <taxon>Mortierellomycotina</taxon>
        <taxon>Mortierellomycetes</taxon>
        <taxon>Mortierellales</taxon>
        <taxon>Mortierellaceae</taxon>
        <taxon>Modicella</taxon>
    </lineage>
</organism>
<feature type="region of interest" description="Disordered" evidence="5">
    <location>
        <begin position="130"/>
        <end position="160"/>
    </location>
</feature>
<evidence type="ECO:0000256" key="4">
    <source>
        <dbReference type="ARBA" id="ARBA00039977"/>
    </source>
</evidence>
<dbReference type="Proteomes" id="UP000749646">
    <property type="component" value="Unassembled WGS sequence"/>
</dbReference>
<dbReference type="SUPFAM" id="SSF54189">
    <property type="entry name" value="Ribosomal proteins S24e, L23 and L15e"/>
    <property type="match status" value="1"/>
</dbReference>
<dbReference type="GO" id="GO:0032543">
    <property type="term" value="P:mitochondrial translation"/>
    <property type="evidence" value="ECO:0007669"/>
    <property type="project" value="TreeGrafter"/>
</dbReference>
<keyword evidence="7" id="KW-1185">Reference proteome</keyword>
<feature type="compositionally biased region" description="Basic and acidic residues" evidence="5">
    <location>
        <begin position="135"/>
        <end position="146"/>
    </location>
</feature>
<dbReference type="PANTHER" id="PTHR12059:SF5">
    <property type="entry name" value="LARGE RIBOSOMAL SUBUNIT PROTEIN UL23M"/>
    <property type="match status" value="1"/>
</dbReference>